<feature type="region of interest" description="Disordered" evidence="1">
    <location>
        <begin position="68"/>
        <end position="131"/>
    </location>
</feature>
<reference evidence="2" key="1">
    <citation type="submission" date="2023-10" db="EMBL/GenBank/DDBJ databases">
        <authorList>
            <person name="Chen Y."/>
            <person name="Shah S."/>
            <person name="Dougan E. K."/>
            <person name="Thang M."/>
            <person name="Chan C."/>
        </authorList>
    </citation>
    <scope>NUCLEOTIDE SEQUENCE [LARGE SCALE GENOMIC DNA]</scope>
</reference>
<organism evidence="2 3">
    <name type="scientific">Prorocentrum cordatum</name>
    <dbReference type="NCBI Taxonomy" id="2364126"/>
    <lineage>
        <taxon>Eukaryota</taxon>
        <taxon>Sar</taxon>
        <taxon>Alveolata</taxon>
        <taxon>Dinophyceae</taxon>
        <taxon>Prorocentrales</taxon>
        <taxon>Prorocentraceae</taxon>
        <taxon>Prorocentrum</taxon>
    </lineage>
</organism>
<protein>
    <submittedName>
        <fullName evidence="2">Uncharacterized protein</fullName>
    </submittedName>
</protein>
<proteinExistence type="predicted"/>
<keyword evidence="3" id="KW-1185">Reference proteome</keyword>
<comment type="caution">
    <text evidence="2">The sequence shown here is derived from an EMBL/GenBank/DDBJ whole genome shotgun (WGS) entry which is preliminary data.</text>
</comment>
<feature type="compositionally biased region" description="Low complexity" evidence="1">
    <location>
        <begin position="68"/>
        <end position="101"/>
    </location>
</feature>
<feature type="non-terminal residue" evidence="2">
    <location>
        <position position="1"/>
    </location>
</feature>
<feature type="compositionally biased region" description="Low complexity" evidence="1">
    <location>
        <begin position="15"/>
        <end position="24"/>
    </location>
</feature>
<evidence type="ECO:0000313" key="2">
    <source>
        <dbReference type="EMBL" id="CAK0843451.1"/>
    </source>
</evidence>
<feature type="region of interest" description="Disordered" evidence="1">
    <location>
        <begin position="15"/>
        <end position="39"/>
    </location>
</feature>
<accession>A0ABN9TEC8</accession>
<dbReference type="EMBL" id="CAUYUJ010014580">
    <property type="protein sequence ID" value="CAK0843451.1"/>
    <property type="molecule type" value="Genomic_DNA"/>
</dbReference>
<name>A0ABN9TEC8_9DINO</name>
<sequence>GGELALRALAPAACPRTAGGAAAPSLPSQPGTPREVRMRPTDAYYTVHPREEGSAFRMSSAGSSVLLSTLGAAGGSPSPSASMRTTAQSSPAPSGSAAPQPRIGKVDLSAAMRAAGTLPPIREARGSQTAR</sequence>
<gene>
    <name evidence="2" type="ORF">PCOR1329_LOCUS37794</name>
</gene>
<evidence type="ECO:0000256" key="1">
    <source>
        <dbReference type="SAM" id="MobiDB-lite"/>
    </source>
</evidence>
<evidence type="ECO:0000313" key="3">
    <source>
        <dbReference type="Proteomes" id="UP001189429"/>
    </source>
</evidence>
<dbReference type="Proteomes" id="UP001189429">
    <property type="component" value="Unassembled WGS sequence"/>
</dbReference>